<evidence type="ECO:0000256" key="8">
    <source>
        <dbReference type="ARBA" id="ARBA00023242"/>
    </source>
</evidence>
<reference evidence="11 12" key="1">
    <citation type="submission" date="2019-02" db="EMBL/GenBank/DDBJ databases">
        <title>Genome sequencing of the rare red list fungi Dentipellis fragilis.</title>
        <authorList>
            <person name="Buettner E."/>
            <person name="Kellner H."/>
        </authorList>
    </citation>
    <scope>NUCLEOTIDE SEQUENCE [LARGE SCALE GENOMIC DNA]</scope>
    <source>
        <strain evidence="11 12">DSM 105465</strain>
    </source>
</reference>
<dbReference type="SUPFAM" id="SSF50447">
    <property type="entry name" value="Translation proteins"/>
    <property type="match status" value="1"/>
</dbReference>
<dbReference type="InterPro" id="IPR007504">
    <property type="entry name" value="H/ACA_rnp_Gar1/Naf1"/>
</dbReference>
<feature type="compositionally biased region" description="Low complexity" evidence="9">
    <location>
        <begin position="541"/>
        <end position="559"/>
    </location>
</feature>
<feature type="compositionally biased region" description="Basic and acidic residues" evidence="9">
    <location>
        <begin position="402"/>
        <end position="435"/>
    </location>
</feature>
<evidence type="ECO:0000256" key="6">
    <source>
        <dbReference type="ARBA" id="ARBA00022553"/>
    </source>
</evidence>
<dbReference type="GO" id="GO:0001522">
    <property type="term" value="P:pseudouridine synthesis"/>
    <property type="evidence" value="ECO:0007669"/>
    <property type="project" value="InterPro"/>
</dbReference>
<keyword evidence="8" id="KW-0539">Nucleus</keyword>
<dbReference type="SMART" id="SM01300">
    <property type="entry name" value="PEHE"/>
    <property type="match status" value="1"/>
</dbReference>
<evidence type="ECO:0000256" key="9">
    <source>
        <dbReference type="SAM" id="MobiDB-lite"/>
    </source>
</evidence>
<dbReference type="InterPro" id="IPR029332">
    <property type="entry name" value="PEHE_dom"/>
</dbReference>
<dbReference type="GO" id="GO:0005732">
    <property type="term" value="C:sno(s)RNA-containing ribonucleoprotein complex"/>
    <property type="evidence" value="ECO:0007669"/>
    <property type="project" value="InterPro"/>
</dbReference>
<keyword evidence="7" id="KW-0694">RNA-binding</keyword>
<evidence type="ECO:0000256" key="4">
    <source>
        <dbReference type="ARBA" id="ARBA00022517"/>
    </source>
</evidence>
<dbReference type="Pfam" id="PF04410">
    <property type="entry name" value="Gar1"/>
    <property type="match status" value="1"/>
</dbReference>
<feature type="region of interest" description="Disordered" evidence="9">
    <location>
        <begin position="873"/>
        <end position="892"/>
    </location>
</feature>
<dbReference type="OrthoDB" id="21550at2759"/>
<dbReference type="GO" id="GO:0000493">
    <property type="term" value="P:box H/ACA snoRNP assembly"/>
    <property type="evidence" value="ECO:0007669"/>
    <property type="project" value="InterPro"/>
</dbReference>
<feature type="compositionally biased region" description="Polar residues" evidence="9">
    <location>
        <begin position="1023"/>
        <end position="1035"/>
    </location>
</feature>
<dbReference type="InterPro" id="IPR040309">
    <property type="entry name" value="Naf1"/>
</dbReference>
<evidence type="ECO:0000256" key="3">
    <source>
        <dbReference type="ARBA" id="ARBA00021438"/>
    </source>
</evidence>
<dbReference type="GO" id="GO:0005634">
    <property type="term" value="C:nucleus"/>
    <property type="evidence" value="ECO:0007669"/>
    <property type="project" value="UniProtKB-SubCell"/>
</dbReference>
<comment type="subcellular location">
    <subcellularLocation>
        <location evidence="1">Nucleus</location>
    </subcellularLocation>
</comment>
<dbReference type="GO" id="GO:0006364">
    <property type="term" value="P:rRNA processing"/>
    <property type="evidence" value="ECO:0007669"/>
    <property type="project" value="UniProtKB-KW"/>
</dbReference>
<dbReference type="AlphaFoldDB" id="A0A4Y9ZAZ9"/>
<feature type="compositionally biased region" description="Basic and acidic residues" evidence="9">
    <location>
        <begin position="916"/>
        <end position="929"/>
    </location>
</feature>
<feature type="compositionally biased region" description="Acidic residues" evidence="9">
    <location>
        <begin position="262"/>
        <end position="276"/>
    </location>
</feature>
<feature type="region of interest" description="Disordered" evidence="9">
    <location>
        <begin position="373"/>
        <end position="461"/>
    </location>
</feature>
<feature type="region of interest" description="Disordered" evidence="9">
    <location>
        <begin position="256"/>
        <end position="321"/>
    </location>
</feature>
<keyword evidence="12" id="KW-1185">Reference proteome</keyword>
<feature type="compositionally biased region" description="Acidic residues" evidence="9">
    <location>
        <begin position="946"/>
        <end position="971"/>
    </location>
</feature>
<dbReference type="GO" id="GO:0003723">
    <property type="term" value="F:RNA binding"/>
    <property type="evidence" value="ECO:0007669"/>
    <property type="project" value="UniProtKB-KW"/>
</dbReference>
<feature type="region of interest" description="Disordered" evidence="9">
    <location>
        <begin position="539"/>
        <end position="559"/>
    </location>
</feature>
<feature type="compositionally biased region" description="Acidic residues" evidence="9">
    <location>
        <begin position="42"/>
        <end position="72"/>
    </location>
</feature>
<dbReference type="EMBL" id="SEOQ01000056">
    <property type="protein sequence ID" value="TFY71330.1"/>
    <property type="molecule type" value="Genomic_DNA"/>
</dbReference>
<feature type="compositionally biased region" description="Low complexity" evidence="9">
    <location>
        <begin position="73"/>
        <end position="89"/>
    </location>
</feature>
<dbReference type="PANTHER" id="PTHR31633">
    <property type="entry name" value="H/ACA RIBONUCLEOPROTEIN COMPLEX NON-CORE SUBUNIT NAF1"/>
    <property type="match status" value="1"/>
</dbReference>
<keyword evidence="6" id="KW-0597">Phosphoprotein</keyword>
<feature type="region of interest" description="Disordered" evidence="9">
    <location>
        <begin position="910"/>
        <end position="1101"/>
    </location>
</feature>
<evidence type="ECO:0000256" key="2">
    <source>
        <dbReference type="ARBA" id="ARBA00009801"/>
    </source>
</evidence>
<sequence length="1188" mass="130011">MEAPFFKVPEIVPQDLLLIQDLVGQIQKAPEVPHAVPVIMKEEEDDIASSDDGANSEDEVEAEVLPGGEEEGSGSSKSTGLSDSSSDSSSDSDTDVEEDIKPNTKRKQVDDEDDEDGEPSSTAVLRTKNELPEGDIIVPQISEVGPDERLEKVGEIMSIIDKVAIVKGHASHVQNRASEKALDSDTLLVFEDRKVLGHVFETFGPTYQPLYQIKFTSDFPLNPDQVKIGREVFHIPQRSNFVFLAELKRIKGSDASNVHDEEPADYELEFSDDEEEAAYKARAKQRRQASRDPSVAASSRHSTPVPSRYTTPSRHHDMAADSFYGSNPFDAHGPYDMDYGVGAGPSRPAPKPYDDPYSDEYNAAVAAAALYGIPPSESGTSVSPDPSDHGEYGRNRGRGRGKRPDRGGRANRDHESRSRPYDRGGRGRGRDRGRGSGDAYSGGRGGHQSISPTHPPRSLSPTSLAIATATGQFPTDSGYAAAGPSQAAAALQAAWSYDPYQPQQNQQQMFAFGGHAQPYVQPHINPRFASQLGFNMGFMGQGQQPPQQQQQQQHPQYSQYGAGMGGYGANTAGQAGQGWSGQWDYSNGPLPHGQAAPLHSAHERSTFSNISPRILQVATVATDSDRRPGTDAVPNIATPTYRRSLAAASSDSNTPVLTDDDARTADRHGHLFHCDLRGGGGSVRSRLRYRGARCRAVNTVADAHGRRRGPPEAHPAFAVAQGAGPGWGHENEPLIAANTKFLLTTNGALAPSNDVPFELQLNTSAYDRYFERPDVLKAYREQLVIQTPEFTTLPEHAAVGGRFRPRVPDEESVDTLDATYEKRHRKYETFEKRQRLREKEKLKHEHYKLKERIDQLRSMDAAAFMSIPDAAFEATSQQPESQATDGSISEAERRKELMLQVADTLEGRYRTLLNPEHGRTAEKSGRHDSVPTFKSAPVESERGYEEGGEEDEEDEDEVDELEGDGESDGGPEEPAPPPPQEKLKLRFRFSAGGVASVSPRKNAEISTPRKSLHPRRSMPLLSYQPSPDSSLSPKVSISVPGRRPARPRASNGTFLPASAAAAVLKDSGPRPYKRRRMKTSPVGDEDGEPTHSPSTTVHSHGGQELCQLALYAARNANAPPGRKTQRHKIAFGVKVPHELEEVRDFEIPHWVLHPESEASWQDTEDQYLLDASSATYARSEPGTEEMPS</sequence>
<evidence type="ECO:0000313" key="11">
    <source>
        <dbReference type="EMBL" id="TFY71330.1"/>
    </source>
</evidence>
<feature type="compositionally biased region" description="Polar residues" evidence="9">
    <location>
        <begin position="874"/>
        <end position="887"/>
    </location>
</feature>
<feature type="region of interest" description="Disordered" evidence="9">
    <location>
        <begin position="41"/>
        <end position="131"/>
    </location>
</feature>
<organism evidence="11 12">
    <name type="scientific">Dentipellis fragilis</name>
    <dbReference type="NCBI Taxonomy" id="205917"/>
    <lineage>
        <taxon>Eukaryota</taxon>
        <taxon>Fungi</taxon>
        <taxon>Dikarya</taxon>
        <taxon>Basidiomycota</taxon>
        <taxon>Agaricomycotina</taxon>
        <taxon>Agaricomycetes</taxon>
        <taxon>Russulales</taxon>
        <taxon>Hericiaceae</taxon>
        <taxon>Dentipellis</taxon>
    </lineage>
</organism>
<protein>
    <recommendedName>
        <fullName evidence="3">H/ACA ribonucleoprotein complex non-core subunit NAF1</fullName>
    </recommendedName>
</protein>
<evidence type="ECO:0000256" key="7">
    <source>
        <dbReference type="ARBA" id="ARBA00022884"/>
    </source>
</evidence>
<dbReference type="InterPro" id="IPR038664">
    <property type="entry name" value="Gar1/Naf1_Cbf5-bd_sf"/>
</dbReference>
<evidence type="ECO:0000256" key="5">
    <source>
        <dbReference type="ARBA" id="ARBA00022552"/>
    </source>
</evidence>
<keyword evidence="4" id="KW-0690">Ribosome biogenesis</keyword>
<feature type="domain" description="PEHE" evidence="10">
    <location>
        <begin position="785"/>
        <end position="911"/>
    </location>
</feature>
<dbReference type="PANTHER" id="PTHR31633:SF1">
    <property type="entry name" value="H_ACA RIBONUCLEOPROTEIN COMPLEX NON-CORE SUBUNIT NAF1"/>
    <property type="match status" value="1"/>
</dbReference>
<accession>A0A4Y9ZAZ9</accession>
<name>A0A4Y9ZAZ9_9AGAM</name>
<evidence type="ECO:0000256" key="1">
    <source>
        <dbReference type="ARBA" id="ARBA00004123"/>
    </source>
</evidence>
<evidence type="ECO:0000313" key="12">
    <source>
        <dbReference type="Proteomes" id="UP000298327"/>
    </source>
</evidence>
<proteinExistence type="inferred from homology"/>
<comment type="caution">
    <text evidence="11">The sequence shown here is derived from an EMBL/GenBank/DDBJ whole genome shotgun (WGS) entry which is preliminary data.</text>
</comment>
<keyword evidence="5" id="KW-0698">rRNA processing</keyword>
<dbReference type="Proteomes" id="UP000298327">
    <property type="component" value="Unassembled WGS sequence"/>
</dbReference>
<evidence type="ECO:0000259" key="10">
    <source>
        <dbReference type="SMART" id="SM01300"/>
    </source>
</evidence>
<dbReference type="Gene3D" id="2.40.10.230">
    <property type="entry name" value="Probable tRNA pseudouridine synthase domain"/>
    <property type="match status" value="1"/>
</dbReference>
<dbReference type="InterPro" id="IPR009000">
    <property type="entry name" value="Transl_B-barrel_sf"/>
</dbReference>
<gene>
    <name evidence="11" type="ORF">EVG20_g1687</name>
</gene>
<feature type="compositionally biased region" description="Polar residues" evidence="9">
    <location>
        <begin position="296"/>
        <end position="312"/>
    </location>
</feature>
<dbReference type="STRING" id="205917.A0A4Y9ZAZ9"/>
<dbReference type="GO" id="GO:0000123">
    <property type="term" value="C:histone acetyltransferase complex"/>
    <property type="evidence" value="ECO:0007669"/>
    <property type="project" value="UniProtKB-ARBA"/>
</dbReference>
<comment type="similarity">
    <text evidence="2">Belongs to the NAF1 family.</text>
</comment>